<dbReference type="Pfam" id="PF02515">
    <property type="entry name" value="CoA_transf_3"/>
    <property type="match status" value="1"/>
</dbReference>
<dbReference type="PANTHER" id="PTHR48207">
    <property type="entry name" value="SUCCINATE--HYDROXYMETHYLGLUTARATE COA-TRANSFERASE"/>
    <property type="match status" value="1"/>
</dbReference>
<gene>
    <name evidence="2" type="ORF">F1599_17030</name>
</gene>
<evidence type="ECO:0000256" key="1">
    <source>
        <dbReference type="ARBA" id="ARBA00022679"/>
    </source>
</evidence>
<accession>A0A5M8AJ71</accession>
<dbReference type="InterPro" id="IPR044855">
    <property type="entry name" value="CoA-Trfase_III_dom3_sf"/>
</dbReference>
<dbReference type="InterPro" id="IPR023606">
    <property type="entry name" value="CoA-Trfase_III_dom_1_sf"/>
</dbReference>
<dbReference type="SUPFAM" id="SSF89796">
    <property type="entry name" value="CoA-transferase family III (CaiB/BaiF)"/>
    <property type="match status" value="1"/>
</dbReference>
<dbReference type="InterPro" id="IPR050483">
    <property type="entry name" value="CoA-transferase_III_domain"/>
</dbReference>
<dbReference type="InterPro" id="IPR003673">
    <property type="entry name" value="CoA-Trfase_fam_III"/>
</dbReference>
<dbReference type="PANTHER" id="PTHR48207:SF3">
    <property type="entry name" value="SUCCINATE--HYDROXYMETHYLGLUTARATE COA-TRANSFERASE"/>
    <property type="match status" value="1"/>
</dbReference>
<dbReference type="Gene3D" id="3.40.50.10540">
    <property type="entry name" value="Crotonobetainyl-coa:carnitine coa-transferase, domain 1"/>
    <property type="match status" value="1"/>
</dbReference>
<keyword evidence="3" id="KW-1185">Reference proteome</keyword>
<dbReference type="Proteomes" id="UP000324324">
    <property type="component" value="Unassembled WGS sequence"/>
</dbReference>
<sequence>MMQSNESLPLAGIRVVEFTHMVMGPTCGMILADLGAEVVKVEPPGGDKTRNLPGLGIGFFRAFNRNKKSVVLDITTDEGRATAAELAGQCDVLLENFRPGLMRKLGLDYDTLSKSCPRLIYVSHKGFLPGPYENRLALDEVVQMMGGLSYMTGPKGRPLRAGTSVNDIMGGMFGAIGVLAALRERDRTGRGQEIQSALFENCVFLASQHMQQYAMTGEAPPPMPSRVSAWSVYDVFTLADDEQLFIGAVSDKQFVTLCRVLERPDLLDVPEYASNASRVAVRPQLLEQLGGILRHHRVAELAPKLEAAGIPYAPIVRPDQLLDDVHLKASGGLVPMQADDGSTAPAVLLPLLMGGRRPGVRHPLPKAGEHNDEILARLGKGAR</sequence>
<comment type="caution">
    <text evidence="2">The sequence shown here is derived from an EMBL/GenBank/DDBJ whole genome shotgun (WGS) entry which is preliminary data.</text>
</comment>
<name>A0A5M8AJ71_9BURK</name>
<dbReference type="Gene3D" id="3.30.1540.10">
    <property type="entry name" value="formyl-coa transferase, domain 3"/>
    <property type="match status" value="1"/>
</dbReference>
<organism evidence="2 3">
    <name type="scientific">Cupriavidus cauae</name>
    <dbReference type="NCBI Taxonomy" id="2608999"/>
    <lineage>
        <taxon>Bacteria</taxon>
        <taxon>Pseudomonadati</taxon>
        <taxon>Pseudomonadota</taxon>
        <taxon>Betaproteobacteria</taxon>
        <taxon>Burkholderiales</taxon>
        <taxon>Burkholderiaceae</taxon>
        <taxon>Cupriavidus</taxon>
    </lineage>
</organism>
<dbReference type="AlphaFoldDB" id="A0A5M8AJ71"/>
<protein>
    <submittedName>
        <fullName evidence="2">CoA transferase</fullName>
    </submittedName>
</protein>
<reference evidence="2 3" key="1">
    <citation type="submission" date="2019-09" db="EMBL/GenBank/DDBJ databases">
        <title>Isolation of a novel species in the genus Cupriavidus from patients with sepsis using whole genome sequencing.</title>
        <authorList>
            <person name="Kweon O.J."/>
            <person name="Lee M.-K."/>
        </authorList>
    </citation>
    <scope>NUCLEOTIDE SEQUENCE [LARGE SCALE GENOMIC DNA]</scope>
    <source>
        <strain evidence="2 3">MKL-01</strain>
    </source>
</reference>
<dbReference type="GO" id="GO:0008410">
    <property type="term" value="F:CoA-transferase activity"/>
    <property type="evidence" value="ECO:0007669"/>
    <property type="project" value="TreeGrafter"/>
</dbReference>
<keyword evidence="1 2" id="KW-0808">Transferase</keyword>
<evidence type="ECO:0000313" key="3">
    <source>
        <dbReference type="Proteomes" id="UP000324324"/>
    </source>
</evidence>
<dbReference type="RefSeq" id="WP_150083854.1">
    <property type="nucleotide sequence ID" value="NZ_VWRN01000045.1"/>
</dbReference>
<evidence type="ECO:0000313" key="2">
    <source>
        <dbReference type="EMBL" id="KAA6120864.1"/>
    </source>
</evidence>
<proteinExistence type="predicted"/>
<dbReference type="EMBL" id="VWRN01000045">
    <property type="protein sequence ID" value="KAA6120864.1"/>
    <property type="molecule type" value="Genomic_DNA"/>
</dbReference>